<evidence type="ECO:0000313" key="2">
    <source>
        <dbReference type="Proteomes" id="UP000800093"/>
    </source>
</evidence>
<reference evidence="2" key="1">
    <citation type="journal article" date="2020" name="Stud. Mycol.">
        <title>101 Dothideomycetes genomes: A test case for predicting lifestyles and emergence of pathogens.</title>
        <authorList>
            <person name="Haridas S."/>
            <person name="Albert R."/>
            <person name="Binder M."/>
            <person name="Bloem J."/>
            <person name="LaButti K."/>
            <person name="Salamov A."/>
            <person name="Andreopoulos B."/>
            <person name="Baker S."/>
            <person name="Barry K."/>
            <person name="Bills G."/>
            <person name="Bluhm B."/>
            <person name="Cannon C."/>
            <person name="Castanera R."/>
            <person name="Culley D."/>
            <person name="Daum C."/>
            <person name="Ezra D."/>
            <person name="Gonzalez J."/>
            <person name="Henrissat B."/>
            <person name="Kuo A."/>
            <person name="Liang C."/>
            <person name="Lipzen A."/>
            <person name="Lutzoni F."/>
            <person name="Magnuson J."/>
            <person name="Mondo S."/>
            <person name="Nolan M."/>
            <person name="Ohm R."/>
            <person name="Pangilinan J."/>
            <person name="Park H.-J."/>
            <person name="Ramirez L."/>
            <person name="Alfaro M."/>
            <person name="Sun H."/>
            <person name="Tritt A."/>
            <person name="Yoshinaga Y."/>
            <person name="Zwiers L.-H."/>
            <person name="Turgeon B."/>
            <person name="Goodwin S."/>
            <person name="Spatafora J."/>
            <person name="Crous P."/>
            <person name="Grigoriev I."/>
        </authorList>
    </citation>
    <scope>NUCLEOTIDE SEQUENCE [LARGE SCALE GENOMIC DNA]</scope>
    <source>
        <strain evidence="2">CBS 304.66</strain>
    </source>
</reference>
<gene>
    <name evidence="1" type="ORF">CC78DRAFT_580569</name>
</gene>
<dbReference type="Proteomes" id="UP000800093">
    <property type="component" value="Unassembled WGS sequence"/>
</dbReference>
<proteinExistence type="predicted"/>
<evidence type="ECO:0000313" key="1">
    <source>
        <dbReference type="EMBL" id="KAF2264268.1"/>
    </source>
</evidence>
<dbReference type="AlphaFoldDB" id="A0A9P4N433"/>
<keyword evidence="2" id="KW-1185">Reference proteome</keyword>
<dbReference type="EMBL" id="ML986617">
    <property type="protein sequence ID" value="KAF2264268.1"/>
    <property type="molecule type" value="Genomic_DNA"/>
</dbReference>
<sequence>MLPHFFPQLANVTKLTISVANISLLLHPFYQLVTLEYYLRDGRMARSNMPEMLAHLHPLLHSLKHLPWLMFSCSYTELAHRNFFNWIPSMLNALQRLYIKIADIRITTCAFSPLNLLPGALEALKLDFQAEDDGGNGSVLTNIEPVGSPRRFRVLRKLEIVQQTLIQRGYGGDGHPAAVLLSGI</sequence>
<comment type="caution">
    <text evidence="1">The sequence shown here is derived from an EMBL/GenBank/DDBJ whole genome shotgun (WGS) entry which is preliminary data.</text>
</comment>
<name>A0A9P4N433_9PLEO</name>
<organism evidence="1 2">
    <name type="scientific">Lojkania enalia</name>
    <dbReference type="NCBI Taxonomy" id="147567"/>
    <lineage>
        <taxon>Eukaryota</taxon>
        <taxon>Fungi</taxon>
        <taxon>Dikarya</taxon>
        <taxon>Ascomycota</taxon>
        <taxon>Pezizomycotina</taxon>
        <taxon>Dothideomycetes</taxon>
        <taxon>Pleosporomycetidae</taxon>
        <taxon>Pleosporales</taxon>
        <taxon>Pleosporales incertae sedis</taxon>
        <taxon>Lojkania</taxon>
    </lineage>
</organism>
<accession>A0A9P4N433</accession>
<protein>
    <submittedName>
        <fullName evidence="1">Uncharacterized protein</fullName>
    </submittedName>
</protein>